<protein>
    <submittedName>
        <fullName evidence="1">Uncharacterized protein</fullName>
    </submittedName>
</protein>
<name>M1AGC3_SOLTU</name>
<keyword evidence="2" id="KW-1185">Reference proteome</keyword>
<evidence type="ECO:0000313" key="2">
    <source>
        <dbReference type="Proteomes" id="UP000011115"/>
    </source>
</evidence>
<accession>M1AGC3</accession>
<organism evidence="1 2">
    <name type="scientific">Solanum tuberosum</name>
    <name type="common">Potato</name>
    <dbReference type="NCBI Taxonomy" id="4113"/>
    <lineage>
        <taxon>Eukaryota</taxon>
        <taxon>Viridiplantae</taxon>
        <taxon>Streptophyta</taxon>
        <taxon>Embryophyta</taxon>
        <taxon>Tracheophyta</taxon>
        <taxon>Spermatophyta</taxon>
        <taxon>Magnoliopsida</taxon>
        <taxon>eudicotyledons</taxon>
        <taxon>Gunneridae</taxon>
        <taxon>Pentapetalae</taxon>
        <taxon>asterids</taxon>
        <taxon>lamiids</taxon>
        <taxon>Solanales</taxon>
        <taxon>Solanaceae</taxon>
        <taxon>Solanoideae</taxon>
        <taxon>Solaneae</taxon>
        <taxon>Solanum</taxon>
    </lineage>
</organism>
<reference evidence="2" key="1">
    <citation type="journal article" date="2011" name="Nature">
        <title>Genome sequence and analysis of the tuber crop potato.</title>
        <authorList>
            <consortium name="The Potato Genome Sequencing Consortium"/>
        </authorList>
    </citation>
    <scope>NUCLEOTIDE SEQUENCE [LARGE SCALE GENOMIC DNA]</scope>
    <source>
        <strain evidence="2">cv. DM1-3 516 R44</strain>
    </source>
</reference>
<evidence type="ECO:0000313" key="1">
    <source>
        <dbReference type="EnsemblPlants" id="PGSC0003DMT400022185"/>
    </source>
</evidence>
<dbReference type="EnsemblPlants" id="PGSC0003DMT400022185">
    <property type="protein sequence ID" value="PGSC0003DMT400022185"/>
    <property type="gene ID" value="PGSC0003DMG400008607"/>
</dbReference>
<proteinExistence type="predicted"/>
<dbReference type="HOGENOM" id="CLU_3000237_0_0_1"/>
<dbReference type="Gramene" id="PGSC0003DMT400022185">
    <property type="protein sequence ID" value="PGSC0003DMT400022185"/>
    <property type="gene ID" value="PGSC0003DMG400008607"/>
</dbReference>
<dbReference type="PaxDb" id="4113-PGSC0003DMT400022185"/>
<dbReference type="InParanoid" id="M1AGC3"/>
<sequence length="57" mass="6384">MDSSARSMWKDLANAFSDTRHRLLGRKTLKMRSLPFHMGSPVCIEQAYTGIVAQSVS</sequence>
<reference evidence="1" key="2">
    <citation type="submission" date="2015-06" db="UniProtKB">
        <authorList>
            <consortium name="EnsemblPlants"/>
        </authorList>
    </citation>
    <scope>IDENTIFICATION</scope>
    <source>
        <strain evidence="1">DM1-3 516 R44</strain>
    </source>
</reference>
<dbReference type="Proteomes" id="UP000011115">
    <property type="component" value="Unassembled WGS sequence"/>
</dbReference>
<dbReference type="AlphaFoldDB" id="M1AGC3"/>